<evidence type="ECO:0000313" key="3">
    <source>
        <dbReference type="Proteomes" id="UP000467385"/>
    </source>
</evidence>
<dbReference type="AlphaFoldDB" id="A0A7I7YKC2"/>
<protein>
    <recommendedName>
        <fullName evidence="4">Transposase IS204/IS1001/IS1096/IS1165 zinc-finger domain-containing protein</fullName>
    </recommendedName>
</protein>
<proteinExistence type="predicted"/>
<gene>
    <name evidence="2" type="ORF">MCNS_43540</name>
</gene>
<organism evidence="2 3">
    <name type="scientific">Mycobacterium conspicuum</name>
    <dbReference type="NCBI Taxonomy" id="44010"/>
    <lineage>
        <taxon>Bacteria</taxon>
        <taxon>Bacillati</taxon>
        <taxon>Actinomycetota</taxon>
        <taxon>Actinomycetes</taxon>
        <taxon>Mycobacteriales</taxon>
        <taxon>Mycobacteriaceae</taxon>
        <taxon>Mycobacterium</taxon>
    </lineage>
</organism>
<evidence type="ECO:0000313" key="2">
    <source>
        <dbReference type="EMBL" id="BBZ41291.1"/>
    </source>
</evidence>
<evidence type="ECO:0000256" key="1">
    <source>
        <dbReference type="SAM" id="MobiDB-lite"/>
    </source>
</evidence>
<evidence type="ECO:0008006" key="4">
    <source>
        <dbReference type="Google" id="ProtNLM"/>
    </source>
</evidence>
<dbReference type="EMBL" id="AP022613">
    <property type="protein sequence ID" value="BBZ41291.1"/>
    <property type="molecule type" value="Genomic_DNA"/>
</dbReference>
<name>A0A7I7YKC2_9MYCO</name>
<keyword evidence="3" id="KW-1185">Reference proteome</keyword>
<dbReference type="RefSeq" id="WP_163645900.1">
    <property type="nucleotide sequence ID" value="NZ_AP022613.1"/>
</dbReference>
<reference evidence="2 3" key="1">
    <citation type="journal article" date="2019" name="Emerg. Microbes Infect.">
        <title>Comprehensive subspecies identification of 175 nontuberculous mycobacteria species based on 7547 genomic profiles.</title>
        <authorList>
            <person name="Matsumoto Y."/>
            <person name="Kinjo T."/>
            <person name="Motooka D."/>
            <person name="Nabeya D."/>
            <person name="Jung N."/>
            <person name="Uechi K."/>
            <person name="Horii T."/>
            <person name="Iida T."/>
            <person name="Fujita J."/>
            <person name="Nakamura S."/>
        </authorList>
    </citation>
    <scope>NUCLEOTIDE SEQUENCE [LARGE SCALE GENOMIC DNA]</scope>
    <source>
        <strain evidence="2 3">JCM 14738</strain>
    </source>
</reference>
<sequence length="133" mass="15019">MTIKFKSTFVRYEPSQIVEALVGLKDVRVLAYRRSGPDVELVIEQTVVDRLCPTCGGAGQIKERPTVRYVDLPVYGQPMRLAWRKHRVICRRAGCAGGELDQCRPSHRGQELPADDPLRQMGHDAGRDRSRGF</sequence>
<feature type="compositionally biased region" description="Basic and acidic residues" evidence="1">
    <location>
        <begin position="101"/>
        <end position="133"/>
    </location>
</feature>
<feature type="region of interest" description="Disordered" evidence="1">
    <location>
        <begin position="97"/>
        <end position="133"/>
    </location>
</feature>
<dbReference type="Proteomes" id="UP000467385">
    <property type="component" value="Chromosome"/>
</dbReference>
<accession>A0A7I7YKC2</accession>